<reference evidence="1" key="1">
    <citation type="submission" date="2022-07" db="EMBL/GenBank/DDBJ databases">
        <title>Phylogenomic reconstructions and comparative analyses of Kickxellomycotina fungi.</title>
        <authorList>
            <person name="Reynolds N.K."/>
            <person name="Stajich J.E."/>
            <person name="Barry K."/>
            <person name="Grigoriev I.V."/>
            <person name="Crous P."/>
            <person name="Smith M.E."/>
        </authorList>
    </citation>
    <scope>NUCLEOTIDE SEQUENCE</scope>
    <source>
        <strain evidence="1">CBS 102833</strain>
    </source>
</reference>
<proteinExistence type="predicted"/>
<keyword evidence="2" id="KW-1185">Reference proteome</keyword>
<gene>
    <name evidence="1" type="ORF">H4S07_003770</name>
</gene>
<evidence type="ECO:0000313" key="2">
    <source>
        <dbReference type="Proteomes" id="UP001140096"/>
    </source>
</evidence>
<accession>A0ACC1LEW7</accession>
<protein>
    <submittedName>
        <fullName evidence="1">Uncharacterized protein</fullName>
    </submittedName>
</protein>
<comment type="caution">
    <text evidence="1">The sequence shown here is derived from an EMBL/GenBank/DDBJ whole genome shotgun (WGS) entry which is preliminary data.</text>
</comment>
<evidence type="ECO:0000313" key="1">
    <source>
        <dbReference type="EMBL" id="KAJ2806593.1"/>
    </source>
</evidence>
<dbReference type="EMBL" id="JANBUP010001314">
    <property type="protein sequence ID" value="KAJ2806593.1"/>
    <property type="molecule type" value="Genomic_DNA"/>
</dbReference>
<name>A0ACC1LEW7_9FUNG</name>
<sequence length="263" mass="29072">MATPEAPLREILKSISFTQFPLYHIEPFFVPLPIPRPQLFVYPTTSSGTPTTDVECLRVLALLKFTNYEFDLHFTNEPNSAPNAQLPFLLLPDGTAIDNQHIEGHLSLGDDHMLAYYALAKHALVPATEYLVWVDPAGFSEIASGYLKGYSAVVRAALGWIRSSAVARTLQLGMPEYGAALDGDVIYENAVRALDSLLVLLGEGEFLEGEAPGRLDALVFACLNAFLDAPVKSPVRTLLTRRESKYKPLVEYVLRIVERYFGA</sequence>
<organism evidence="1 2">
    <name type="scientific">Coemansia furcata</name>
    <dbReference type="NCBI Taxonomy" id="417177"/>
    <lineage>
        <taxon>Eukaryota</taxon>
        <taxon>Fungi</taxon>
        <taxon>Fungi incertae sedis</taxon>
        <taxon>Zoopagomycota</taxon>
        <taxon>Kickxellomycotina</taxon>
        <taxon>Kickxellomycetes</taxon>
        <taxon>Kickxellales</taxon>
        <taxon>Kickxellaceae</taxon>
        <taxon>Coemansia</taxon>
    </lineage>
</organism>
<dbReference type="Proteomes" id="UP001140096">
    <property type="component" value="Unassembled WGS sequence"/>
</dbReference>